<dbReference type="PROSITE" id="PS51176">
    <property type="entry name" value="PDH_ADH"/>
    <property type="match status" value="1"/>
</dbReference>
<dbReference type="GO" id="GO:0008977">
    <property type="term" value="F:prephenate dehydrogenase (NAD+) activity"/>
    <property type="evidence" value="ECO:0007669"/>
    <property type="project" value="InterPro"/>
</dbReference>
<dbReference type="Gene3D" id="1.10.3660.10">
    <property type="entry name" value="6-phosphogluconate dehydrogenase C-terminal like domain"/>
    <property type="match status" value="1"/>
</dbReference>
<dbReference type="PANTHER" id="PTHR21363:SF0">
    <property type="entry name" value="PREPHENATE DEHYDROGENASE [NADP(+)]"/>
    <property type="match status" value="1"/>
</dbReference>
<organism evidence="3 4">
    <name type="scientific">Ohtaekwangia koreensis</name>
    <dbReference type="NCBI Taxonomy" id="688867"/>
    <lineage>
        <taxon>Bacteria</taxon>
        <taxon>Pseudomonadati</taxon>
        <taxon>Bacteroidota</taxon>
        <taxon>Cytophagia</taxon>
        <taxon>Cytophagales</taxon>
        <taxon>Fulvivirgaceae</taxon>
        <taxon>Ohtaekwangia</taxon>
    </lineage>
</organism>
<protein>
    <submittedName>
        <fullName evidence="3">Prephenate dehydrogenase</fullName>
    </submittedName>
</protein>
<evidence type="ECO:0000259" key="2">
    <source>
        <dbReference type="PROSITE" id="PS51176"/>
    </source>
</evidence>
<evidence type="ECO:0000256" key="1">
    <source>
        <dbReference type="ARBA" id="ARBA00023002"/>
    </source>
</evidence>
<feature type="domain" description="Prephenate/arogenate dehydrogenase" evidence="2">
    <location>
        <begin position="1"/>
        <end position="287"/>
    </location>
</feature>
<dbReference type="InterPro" id="IPR008927">
    <property type="entry name" value="6-PGluconate_DH-like_C_sf"/>
</dbReference>
<dbReference type="GO" id="GO:0004665">
    <property type="term" value="F:prephenate dehydrogenase (NADP+) activity"/>
    <property type="evidence" value="ECO:0007669"/>
    <property type="project" value="InterPro"/>
</dbReference>
<dbReference type="FunFam" id="3.40.50.720:FF:000208">
    <property type="entry name" value="Prephenate dehydrogenase"/>
    <property type="match status" value="1"/>
</dbReference>
<dbReference type="SUPFAM" id="SSF51735">
    <property type="entry name" value="NAD(P)-binding Rossmann-fold domains"/>
    <property type="match status" value="1"/>
</dbReference>
<dbReference type="InterPro" id="IPR050812">
    <property type="entry name" value="Preph/Arog_dehydrog"/>
</dbReference>
<dbReference type="OrthoDB" id="9802008at2"/>
<reference evidence="3 4" key="1">
    <citation type="submission" date="2017-02" db="EMBL/GenBank/DDBJ databases">
        <authorList>
            <person name="Peterson S.W."/>
        </authorList>
    </citation>
    <scope>NUCLEOTIDE SEQUENCE [LARGE SCALE GENOMIC DNA]</scope>
    <source>
        <strain evidence="3 4">DSM 25262</strain>
    </source>
</reference>
<dbReference type="GO" id="GO:0070403">
    <property type="term" value="F:NAD+ binding"/>
    <property type="evidence" value="ECO:0007669"/>
    <property type="project" value="InterPro"/>
</dbReference>
<sequence>MKVTVIGLGLIGGSIAIDLRKAGLATELVGVDLNAEHARKAVELGLVDKIQTEDKALHQADIVILAIPVNAMCQLLPAVLDAVKSTAVVIDAGSTKSLICRAVANHPKREQLVAAHPIAGTENSGPEAAFSGLFKNKTNIICEKEKSSDHSLEVSMRVFNALGLHTIFMEAEEHDKHVAYVSHLSHVSSFLLGQTVLDIEKDEKNIFALAGSGFASTVRLAKSSPEMWAPIFEQNLEYLSQALLEYIMHLQRFHYHLMKRDTKELNRIMSSANEIRRVLDGIELKTKSQSEEQSVEKQK</sequence>
<keyword evidence="4" id="KW-1185">Reference proteome</keyword>
<dbReference type="Gene3D" id="3.40.50.720">
    <property type="entry name" value="NAD(P)-binding Rossmann-like Domain"/>
    <property type="match status" value="1"/>
</dbReference>
<keyword evidence="1" id="KW-0560">Oxidoreductase</keyword>
<dbReference type="Proteomes" id="UP000190961">
    <property type="component" value="Unassembled WGS sequence"/>
</dbReference>
<name>A0A1T5LQW3_9BACT</name>
<dbReference type="PANTHER" id="PTHR21363">
    <property type="entry name" value="PREPHENATE DEHYDROGENASE"/>
    <property type="match status" value="1"/>
</dbReference>
<evidence type="ECO:0000313" key="3">
    <source>
        <dbReference type="EMBL" id="SKC78275.1"/>
    </source>
</evidence>
<dbReference type="InterPro" id="IPR046826">
    <property type="entry name" value="PDH_N"/>
</dbReference>
<proteinExistence type="predicted"/>
<dbReference type="InterPro" id="IPR046825">
    <property type="entry name" value="PDH_C"/>
</dbReference>
<dbReference type="Pfam" id="PF20463">
    <property type="entry name" value="PDH_C"/>
    <property type="match status" value="1"/>
</dbReference>
<dbReference type="EMBL" id="FUZU01000002">
    <property type="protein sequence ID" value="SKC78275.1"/>
    <property type="molecule type" value="Genomic_DNA"/>
</dbReference>
<dbReference type="InterPro" id="IPR003099">
    <property type="entry name" value="Prephen_DH"/>
</dbReference>
<gene>
    <name evidence="3" type="ORF">SAMN05660236_3716</name>
</gene>
<dbReference type="SUPFAM" id="SSF48179">
    <property type="entry name" value="6-phosphogluconate dehydrogenase C-terminal domain-like"/>
    <property type="match status" value="1"/>
</dbReference>
<dbReference type="Pfam" id="PF02153">
    <property type="entry name" value="PDH_N"/>
    <property type="match status" value="1"/>
</dbReference>
<dbReference type="RefSeq" id="WP_079688229.1">
    <property type="nucleotide sequence ID" value="NZ_FUZU01000002.1"/>
</dbReference>
<accession>A0A1T5LQW3</accession>
<dbReference type="STRING" id="688867.SAMN05660236_3716"/>
<dbReference type="GO" id="GO:0006571">
    <property type="term" value="P:tyrosine biosynthetic process"/>
    <property type="evidence" value="ECO:0007669"/>
    <property type="project" value="InterPro"/>
</dbReference>
<dbReference type="NCBIfam" id="NF006307">
    <property type="entry name" value="PRK08507.1"/>
    <property type="match status" value="1"/>
</dbReference>
<evidence type="ECO:0000313" key="4">
    <source>
        <dbReference type="Proteomes" id="UP000190961"/>
    </source>
</evidence>
<dbReference type="AlphaFoldDB" id="A0A1T5LQW3"/>
<dbReference type="InterPro" id="IPR036291">
    <property type="entry name" value="NAD(P)-bd_dom_sf"/>
</dbReference>